<dbReference type="GO" id="GO:0160147">
    <property type="term" value="F:tRNA pseudouridine(38-40) synthase activity"/>
    <property type="evidence" value="ECO:0007669"/>
    <property type="project" value="UniProtKB-EC"/>
</dbReference>
<keyword evidence="3 4" id="KW-0413">Isomerase</keyword>
<evidence type="ECO:0000313" key="7">
    <source>
        <dbReference type="EMBL" id="CAK7357122.1"/>
    </source>
</evidence>
<feature type="domain" description="Pseudouridine synthase I TruA alpha/beta" evidence="6">
    <location>
        <begin position="240"/>
        <end position="393"/>
    </location>
</feature>
<accession>A0AAV1STJ5</accession>
<dbReference type="InterPro" id="IPR020103">
    <property type="entry name" value="PsdUridine_synth_cat_dom_sf"/>
</dbReference>
<organism evidence="7 8">
    <name type="scientific">Dovyalis caffra</name>
    <dbReference type="NCBI Taxonomy" id="77055"/>
    <lineage>
        <taxon>Eukaryota</taxon>
        <taxon>Viridiplantae</taxon>
        <taxon>Streptophyta</taxon>
        <taxon>Embryophyta</taxon>
        <taxon>Tracheophyta</taxon>
        <taxon>Spermatophyta</taxon>
        <taxon>Magnoliopsida</taxon>
        <taxon>eudicotyledons</taxon>
        <taxon>Gunneridae</taxon>
        <taxon>Pentapetalae</taxon>
        <taxon>rosids</taxon>
        <taxon>fabids</taxon>
        <taxon>Malpighiales</taxon>
        <taxon>Salicaceae</taxon>
        <taxon>Flacourtieae</taxon>
        <taxon>Dovyalis</taxon>
    </lineage>
</organism>
<evidence type="ECO:0000256" key="2">
    <source>
        <dbReference type="ARBA" id="ARBA00022694"/>
    </source>
</evidence>
<dbReference type="GO" id="GO:0031119">
    <property type="term" value="P:tRNA pseudouridine synthesis"/>
    <property type="evidence" value="ECO:0007669"/>
    <property type="project" value="TreeGrafter"/>
</dbReference>
<dbReference type="EMBL" id="CAWUPB010001197">
    <property type="protein sequence ID" value="CAK7357122.1"/>
    <property type="molecule type" value="Genomic_DNA"/>
</dbReference>
<sequence>MMKVNPENSFEESPKERPPKIAKTLQEGEESEEEEKEKEEVDKSMKPGVQRYLVAVEYIGTRFCGSQKQLNHRTVVGVLQDAGVHALSNVCHVDVERISKRKPGEVLPPHEPAVVRKAVNHFLQYDVVVVGCALLSTQQVKPLVALLCFMKMGHLLVVEVGVDGLEWFMLFAVARTQKNEGDIMVTDVRSVPADFHARFKAQERTYFYRLLTGPEPLSTFEKDRAWHVSVELDLVAMQEACKVLVGHHDFSSFRASGCQAKSPIRTLDELSVMEVVSNPHFPSITEREQNSSNGEGPQSFCNSSTGSISNSITVGGSNSGTGLGFGRRRHCCYVITARARSFLYHQVRLLVGVLKSVGTGDLTISDVERILNARSSDAASPMAPACGLYLGDVNPHQALEIGSNIISMGPVGPCRKMLEPYASSNKSVRVAYFQ</sequence>
<dbReference type="GO" id="GO:0003723">
    <property type="term" value="F:RNA binding"/>
    <property type="evidence" value="ECO:0007669"/>
    <property type="project" value="InterPro"/>
</dbReference>
<proteinExistence type="inferred from homology"/>
<dbReference type="HAMAP" id="MF_00171">
    <property type="entry name" value="TruA"/>
    <property type="match status" value="1"/>
</dbReference>
<dbReference type="PANTHER" id="PTHR11142">
    <property type="entry name" value="PSEUDOURIDYLATE SYNTHASE"/>
    <property type="match status" value="1"/>
</dbReference>
<dbReference type="EC" id="5.4.99.12" evidence="4"/>
<evidence type="ECO:0000256" key="5">
    <source>
        <dbReference type="SAM" id="MobiDB-lite"/>
    </source>
</evidence>
<dbReference type="Proteomes" id="UP001314170">
    <property type="component" value="Unassembled WGS sequence"/>
</dbReference>
<comment type="catalytic activity">
    <reaction evidence="4">
        <text>uridine(38/39/40) in tRNA = pseudouridine(38/39/40) in tRNA</text>
        <dbReference type="Rhea" id="RHEA:22376"/>
        <dbReference type="Rhea" id="RHEA-COMP:10085"/>
        <dbReference type="Rhea" id="RHEA-COMP:10087"/>
        <dbReference type="ChEBI" id="CHEBI:65314"/>
        <dbReference type="ChEBI" id="CHEBI:65315"/>
        <dbReference type="EC" id="5.4.99.12"/>
    </reaction>
</comment>
<gene>
    <name evidence="7" type="ORF">DCAF_LOCUS27406</name>
</gene>
<feature type="region of interest" description="Disordered" evidence="5">
    <location>
        <begin position="283"/>
        <end position="302"/>
    </location>
</feature>
<evidence type="ECO:0000259" key="6">
    <source>
        <dbReference type="Pfam" id="PF01416"/>
    </source>
</evidence>
<dbReference type="PANTHER" id="PTHR11142:SF0">
    <property type="entry name" value="TRNA PSEUDOURIDINE SYNTHASE-LIKE 1"/>
    <property type="match status" value="1"/>
</dbReference>
<dbReference type="Pfam" id="PF01416">
    <property type="entry name" value="PseudoU_synth_1"/>
    <property type="match status" value="1"/>
</dbReference>
<keyword evidence="2 4" id="KW-0819">tRNA processing</keyword>
<dbReference type="CDD" id="cd02570">
    <property type="entry name" value="PseudoU_synth_EcTruA"/>
    <property type="match status" value="1"/>
</dbReference>
<evidence type="ECO:0000256" key="4">
    <source>
        <dbReference type="RuleBase" id="RU003792"/>
    </source>
</evidence>
<reference evidence="7 8" key="1">
    <citation type="submission" date="2024-01" db="EMBL/GenBank/DDBJ databases">
        <authorList>
            <person name="Waweru B."/>
        </authorList>
    </citation>
    <scope>NUCLEOTIDE SEQUENCE [LARGE SCALE GENOMIC DNA]</scope>
</reference>
<evidence type="ECO:0000313" key="8">
    <source>
        <dbReference type="Proteomes" id="UP001314170"/>
    </source>
</evidence>
<dbReference type="InterPro" id="IPR020097">
    <property type="entry name" value="PsdUridine_synth_TruA_a/b_dom"/>
</dbReference>
<dbReference type="InterPro" id="IPR001406">
    <property type="entry name" value="PsdUridine_synth_TruA"/>
</dbReference>
<keyword evidence="8" id="KW-1185">Reference proteome</keyword>
<dbReference type="InterPro" id="IPR020095">
    <property type="entry name" value="PsdUridine_synth_TruA_C"/>
</dbReference>
<comment type="similarity">
    <text evidence="1 4">Belongs to the tRNA pseudouridine synthase TruA family.</text>
</comment>
<feature type="compositionally biased region" description="Acidic residues" evidence="5">
    <location>
        <begin position="27"/>
        <end position="37"/>
    </location>
</feature>
<protein>
    <recommendedName>
        <fullName evidence="4">tRNA pseudouridine synthase</fullName>
        <ecNumber evidence="4">5.4.99.12</ecNumber>
    </recommendedName>
</protein>
<comment type="caution">
    <text evidence="7">The sequence shown here is derived from an EMBL/GenBank/DDBJ whole genome shotgun (WGS) entry which is preliminary data.</text>
</comment>
<dbReference type="Gene3D" id="3.30.70.660">
    <property type="entry name" value="Pseudouridine synthase I, catalytic domain, C-terminal subdomain"/>
    <property type="match status" value="1"/>
</dbReference>
<evidence type="ECO:0000256" key="1">
    <source>
        <dbReference type="ARBA" id="ARBA00009375"/>
    </source>
</evidence>
<evidence type="ECO:0000256" key="3">
    <source>
        <dbReference type="ARBA" id="ARBA00023235"/>
    </source>
</evidence>
<feature type="compositionally biased region" description="Polar residues" evidence="5">
    <location>
        <begin position="290"/>
        <end position="301"/>
    </location>
</feature>
<name>A0AAV1STJ5_9ROSI</name>
<dbReference type="AlphaFoldDB" id="A0AAV1STJ5"/>
<feature type="region of interest" description="Disordered" evidence="5">
    <location>
        <begin position="1"/>
        <end position="44"/>
    </location>
</feature>
<dbReference type="SUPFAM" id="SSF55120">
    <property type="entry name" value="Pseudouridine synthase"/>
    <property type="match status" value="2"/>
</dbReference>